<feature type="compositionally biased region" description="Basic residues" evidence="1">
    <location>
        <begin position="53"/>
        <end position="62"/>
    </location>
</feature>
<dbReference type="Proteomes" id="UP000294823">
    <property type="component" value="Unassembled WGS sequence"/>
</dbReference>
<protein>
    <submittedName>
        <fullName evidence="2">DUF3140 domain-containing protein</fullName>
    </submittedName>
</protein>
<dbReference type="RefSeq" id="WP_132042660.1">
    <property type="nucleotide sequence ID" value="NZ_SLTR01000008.1"/>
</dbReference>
<feature type="region of interest" description="Disordered" evidence="1">
    <location>
        <begin position="32"/>
        <end position="62"/>
    </location>
</feature>
<keyword evidence="3" id="KW-1185">Reference proteome</keyword>
<evidence type="ECO:0000313" key="3">
    <source>
        <dbReference type="Proteomes" id="UP000294823"/>
    </source>
</evidence>
<sequence>MSPRKSREGVWKEWKDLVNMLPAELEEWLVSDESKSVGDSSDGESTGPASGRKTQKIKKTNK</sequence>
<dbReference type="Pfam" id="PF11338">
    <property type="entry name" value="DUF3140"/>
    <property type="match status" value="1"/>
</dbReference>
<reference evidence="2 3" key="1">
    <citation type="submission" date="2019-03" db="EMBL/GenBank/DDBJ databases">
        <title>Halomonas marinisediminis sp. nov., a moderately halophilic bacterium isolated from the Bohai Gulf.</title>
        <authorList>
            <person name="Ji X."/>
        </authorList>
    </citation>
    <scope>NUCLEOTIDE SEQUENCE [LARGE SCALE GENOMIC DNA]</scope>
    <source>
        <strain evidence="2 3">204</strain>
    </source>
</reference>
<dbReference type="InterPro" id="IPR021487">
    <property type="entry name" value="DUF3140"/>
</dbReference>
<proteinExistence type="predicted"/>
<evidence type="ECO:0000256" key="1">
    <source>
        <dbReference type="SAM" id="MobiDB-lite"/>
    </source>
</evidence>
<name>A0ABY2D834_9GAMM</name>
<feature type="compositionally biased region" description="Polar residues" evidence="1">
    <location>
        <begin position="37"/>
        <end position="48"/>
    </location>
</feature>
<dbReference type="EMBL" id="SLTR01000008">
    <property type="protein sequence ID" value="TDB02976.1"/>
    <property type="molecule type" value="Genomic_DNA"/>
</dbReference>
<organism evidence="2 3">
    <name type="scientific">Halomonas marinisediminis</name>
    <dbReference type="NCBI Taxonomy" id="2546095"/>
    <lineage>
        <taxon>Bacteria</taxon>
        <taxon>Pseudomonadati</taxon>
        <taxon>Pseudomonadota</taxon>
        <taxon>Gammaproteobacteria</taxon>
        <taxon>Oceanospirillales</taxon>
        <taxon>Halomonadaceae</taxon>
        <taxon>Halomonas</taxon>
    </lineage>
</organism>
<gene>
    <name evidence="2" type="ORF">E0702_08135</name>
</gene>
<comment type="caution">
    <text evidence="2">The sequence shown here is derived from an EMBL/GenBank/DDBJ whole genome shotgun (WGS) entry which is preliminary data.</text>
</comment>
<evidence type="ECO:0000313" key="2">
    <source>
        <dbReference type="EMBL" id="TDB02976.1"/>
    </source>
</evidence>
<dbReference type="PANTHER" id="PTHR40630">
    <property type="entry name" value="POSSIBLE DNA-BINDING PROTEIN"/>
    <property type="match status" value="1"/>
</dbReference>
<dbReference type="PANTHER" id="PTHR40630:SF1">
    <property type="entry name" value="DNA-BINDING PROTEIN"/>
    <property type="match status" value="1"/>
</dbReference>
<accession>A0ABY2D834</accession>